<organism evidence="1 2">
    <name type="scientific">Neisseria chenwenguii</name>
    <dbReference type="NCBI Taxonomy" id="1853278"/>
    <lineage>
        <taxon>Bacteria</taxon>
        <taxon>Pseudomonadati</taxon>
        <taxon>Pseudomonadota</taxon>
        <taxon>Betaproteobacteria</taxon>
        <taxon>Neisseriales</taxon>
        <taxon>Neisseriaceae</taxon>
        <taxon>Neisseria</taxon>
    </lineage>
</organism>
<sequence>MFFPLLKFVIGKFYYNNRIRNIFRRNYLNPDGISVSKIHQSPTAGVAGFKQIFQTAFPACAIIGRLF</sequence>
<evidence type="ECO:0000313" key="2">
    <source>
        <dbReference type="Proteomes" id="UP000198238"/>
    </source>
</evidence>
<gene>
    <name evidence="1" type="ORF">BG910_06000</name>
</gene>
<accession>A0A220S1I6</accession>
<dbReference type="Proteomes" id="UP000198238">
    <property type="component" value="Chromosome"/>
</dbReference>
<evidence type="ECO:0000313" key="1">
    <source>
        <dbReference type="EMBL" id="ASK27351.1"/>
    </source>
</evidence>
<dbReference type="EMBL" id="CP022278">
    <property type="protein sequence ID" value="ASK27351.1"/>
    <property type="molecule type" value="Genomic_DNA"/>
</dbReference>
<keyword evidence="2" id="KW-1185">Reference proteome</keyword>
<dbReference type="AlphaFoldDB" id="A0A220S1I6"/>
<proteinExistence type="predicted"/>
<name>A0A220S1I6_9NEIS</name>
<protein>
    <submittedName>
        <fullName evidence="1">Uncharacterized protein</fullName>
    </submittedName>
</protein>
<dbReference type="KEGG" id="nei:BG910_06000"/>
<reference evidence="1 2" key="1">
    <citation type="submission" date="2017-06" db="EMBL/GenBank/DDBJ databases">
        <title>Neisseria chenwenguii sp. nov., isolated from the intestinal contents of Tibetan Plateau Pika in Yushu, Qinghai Province, China.</title>
        <authorList>
            <person name="Zhang G."/>
        </authorList>
    </citation>
    <scope>NUCLEOTIDE SEQUENCE [LARGE SCALE GENOMIC DNA]</scope>
    <source>
        <strain evidence="1 2">10023</strain>
    </source>
</reference>